<keyword evidence="1" id="KW-0812">Transmembrane</keyword>
<sequence>MNTSLVIQTLALSGALGFLGLDYLQAHDAVTRTLSGTDKNVYRVVLGVINYLIYLVIYAMLSLGSLPEMIQVIVAIAITGILAAMYTYTYGKWARNHGTLSNSSNRLDAREMALKNPYGNGYIQADMFDLIGNYIGSGFLRDVNLQAGISPDVSMVSLSEGYTAHTDQSSADESAQLVYIDASSGIKYYLTYFSEQGAE</sequence>
<protein>
    <submittedName>
        <fullName evidence="2">Uncharacterized protein</fullName>
    </submittedName>
</protein>
<dbReference type="RefSeq" id="WP_176818669.1">
    <property type="nucleotide sequence ID" value="NZ_JABXWP010000028.1"/>
</dbReference>
<reference evidence="2 3" key="1">
    <citation type="submission" date="2020-06" db="EMBL/GenBank/DDBJ databases">
        <title>Lactobacillus rhamnosus QC,genome.</title>
        <authorList>
            <person name="Yi H."/>
            <person name="Jin M."/>
        </authorList>
    </citation>
    <scope>NUCLEOTIDE SEQUENCE [LARGE SCALE GENOMIC DNA]</scope>
    <source>
        <strain evidence="2 3">QC</strain>
    </source>
</reference>
<accession>A0A7Y7QJM6</accession>
<organism evidence="2 3">
    <name type="scientific">Lacticaseibacillus rhamnosus</name>
    <name type="common">Lactobacillus rhamnosus</name>
    <dbReference type="NCBI Taxonomy" id="47715"/>
    <lineage>
        <taxon>Bacteria</taxon>
        <taxon>Bacillati</taxon>
        <taxon>Bacillota</taxon>
        <taxon>Bacilli</taxon>
        <taxon>Lactobacillales</taxon>
        <taxon>Lactobacillaceae</taxon>
        <taxon>Lacticaseibacillus</taxon>
    </lineage>
</organism>
<feature type="transmembrane region" description="Helical" evidence="1">
    <location>
        <begin position="69"/>
        <end position="88"/>
    </location>
</feature>
<name>A0A7Y7QJM6_LACRH</name>
<dbReference type="EMBL" id="JABXWP010000028">
    <property type="protein sequence ID" value="NVO89473.1"/>
    <property type="molecule type" value="Genomic_DNA"/>
</dbReference>
<evidence type="ECO:0000256" key="1">
    <source>
        <dbReference type="SAM" id="Phobius"/>
    </source>
</evidence>
<comment type="caution">
    <text evidence="2">The sequence shown here is derived from an EMBL/GenBank/DDBJ whole genome shotgun (WGS) entry which is preliminary data.</text>
</comment>
<gene>
    <name evidence="2" type="ORF">HWN39_13435</name>
</gene>
<evidence type="ECO:0000313" key="3">
    <source>
        <dbReference type="Proteomes" id="UP000542889"/>
    </source>
</evidence>
<dbReference type="Proteomes" id="UP000542889">
    <property type="component" value="Unassembled WGS sequence"/>
</dbReference>
<feature type="transmembrane region" description="Helical" evidence="1">
    <location>
        <begin position="6"/>
        <end position="24"/>
    </location>
</feature>
<evidence type="ECO:0000313" key="2">
    <source>
        <dbReference type="EMBL" id="NVO89473.1"/>
    </source>
</evidence>
<keyword evidence="1" id="KW-0472">Membrane</keyword>
<keyword evidence="1" id="KW-1133">Transmembrane helix</keyword>
<dbReference type="AlphaFoldDB" id="A0A7Y7QJM6"/>
<feature type="transmembrane region" description="Helical" evidence="1">
    <location>
        <begin position="44"/>
        <end position="63"/>
    </location>
</feature>
<proteinExistence type="predicted"/>